<evidence type="ECO:0000313" key="2">
    <source>
        <dbReference type="Proteomes" id="UP000034085"/>
    </source>
</evidence>
<dbReference type="PATRIC" id="fig|1261127.3.peg.999"/>
<evidence type="ECO:0000313" key="1">
    <source>
        <dbReference type="EMBL" id="AKE58529.1"/>
    </source>
</evidence>
<gene>
    <name evidence="1" type="ORF">F384_04895</name>
</gene>
<sequence length="274" mass="32270">MTHEKFSPDVLQRLFVAVEEDDIVDLNARLPERVPIDCTDVNIRRCYDLCLQFWEDGFTRKDLLQLVLKPLQGGELSDSERKQYKYIRARYKHLRFAQRLYRKNHRSGFLFSKTTVFLGHFQDGFRNGNKTITATYGRQLRIYLSLPVWRIVQYSLRHSQPETASEFMAYCQAQMRTLREFIARPQLTGSEFHAMRKIISQQVSYYDTLRSLYPDNHDARAVSRFLAAINGLMGDQHDEMVTDAMEMRKPYNAPGVLDSAIRERIEQLLTRYPL</sequence>
<proteinExistence type="predicted"/>
<dbReference type="Proteomes" id="UP000034085">
    <property type="component" value="Chromosome"/>
</dbReference>
<name>A0A0F6TUA0_CITAM</name>
<dbReference type="EMBL" id="CP011132">
    <property type="protein sequence ID" value="AKE58529.1"/>
    <property type="molecule type" value="Genomic_DNA"/>
</dbReference>
<dbReference type="KEGG" id="cama:F384_04895"/>
<dbReference type="HOGENOM" id="CLU_962765_0_0_6"/>
<dbReference type="AlphaFoldDB" id="A0A0F6TUA0"/>
<reference evidence="1 2" key="1">
    <citation type="journal article" date="2013" name="Appl. Microbiol. Biotechnol.">
        <title>Glycerol assimilation and production of 1,3-propanediol by Citrobacter amalonaticus Y19.</title>
        <authorList>
            <person name="Ainala S.K."/>
            <person name="Ashok S."/>
            <person name="Ko Y."/>
            <person name="Park S."/>
        </authorList>
    </citation>
    <scope>NUCLEOTIDE SEQUENCE [LARGE SCALE GENOMIC DNA]</scope>
    <source>
        <strain evidence="1 2">Y19</strain>
    </source>
</reference>
<accession>A0A0F6TUA0</accession>
<dbReference type="RefSeq" id="WP_046478842.1">
    <property type="nucleotide sequence ID" value="NZ_CP011132.1"/>
</dbReference>
<organism evidence="1 2">
    <name type="scientific">Citrobacter amalonaticus Y19</name>
    <dbReference type="NCBI Taxonomy" id="1261127"/>
    <lineage>
        <taxon>Bacteria</taxon>
        <taxon>Pseudomonadati</taxon>
        <taxon>Pseudomonadota</taxon>
        <taxon>Gammaproteobacteria</taxon>
        <taxon>Enterobacterales</taxon>
        <taxon>Enterobacteriaceae</taxon>
        <taxon>Citrobacter</taxon>
    </lineage>
</organism>
<dbReference type="OrthoDB" id="5942530at2"/>
<protein>
    <submittedName>
        <fullName evidence="1">Uncharacterized protein</fullName>
    </submittedName>
</protein>